<dbReference type="PROSITE" id="PS00079">
    <property type="entry name" value="MULTICOPPER_OXIDASE1"/>
    <property type="match status" value="1"/>
</dbReference>
<dbReference type="Pfam" id="PF07731">
    <property type="entry name" value="Cu-oxidase_2"/>
    <property type="match status" value="1"/>
</dbReference>
<feature type="domain" description="Plastocyanin-like" evidence="10">
    <location>
        <begin position="89"/>
        <end position="182"/>
    </location>
</feature>
<proteinExistence type="predicted"/>
<feature type="domain" description="Plastocyanin-like" evidence="9">
    <location>
        <begin position="399"/>
        <end position="538"/>
    </location>
</feature>
<dbReference type="CDD" id="cd13879">
    <property type="entry name" value="CuRO_2_McoP_like"/>
    <property type="match status" value="1"/>
</dbReference>
<dbReference type="GO" id="GO:0016491">
    <property type="term" value="F:oxidoreductase activity"/>
    <property type="evidence" value="ECO:0007669"/>
    <property type="project" value="UniProtKB-KW"/>
</dbReference>
<dbReference type="Gene3D" id="2.60.40.420">
    <property type="entry name" value="Cupredoxins - blue copper proteins"/>
    <property type="match status" value="3"/>
</dbReference>
<dbReference type="CDD" id="cd13852">
    <property type="entry name" value="CuRO_1_McoP_like"/>
    <property type="match status" value="1"/>
</dbReference>
<dbReference type="PROSITE" id="PS00080">
    <property type="entry name" value="MULTICOPPER_OXIDASE2"/>
    <property type="match status" value="1"/>
</dbReference>
<gene>
    <name evidence="11" type="primary">sufI</name>
    <name evidence="11" type="ordered locus">NE0782</name>
</gene>
<evidence type="ECO:0000256" key="3">
    <source>
        <dbReference type="ARBA" id="ARBA00023002"/>
    </source>
</evidence>
<evidence type="ECO:0000256" key="5">
    <source>
        <dbReference type="ARBA" id="ARBA00041027"/>
    </source>
</evidence>
<keyword evidence="11" id="KW-0131">Cell cycle</keyword>
<evidence type="ECO:0000313" key="12">
    <source>
        <dbReference type="Proteomes" id="UP000001416"/>
    </source>
</evidence>
<evidence type="ECO:0000256" key="4">
    <source>
        <dbReference type="ARBA" id="ARBA00038978"/>
    </source>
</evidence>
<dbReference type="GO" id="GO:0005507">
    <property type="term" value="F:copper ion binding"/>
    <property type="evidence" value="ECO:0007669"/>
    <property type="project" value="InterPro"/>
</dbReference>
<dbReference type="InterPro" id="IPR011706">
    <property type="entry name" value="Cu-oxidase_C"/>
</dbReference>
<dbReference type="SUPFAM" id="SSF49503">
    <property type="entry name" value="Cupredoxins"/>
    <property type="match status" value="3"/>
</dbReference>
<evidence type="ECO:0000256" key="2">
    <source>
        <dbReference type="ARBA" id="ARBA00022723"/>
    </source>
</evidence>
<evidence type="ECO:0000256" key="7">
    <source>
        <dbReference type="ARBA" id="ARBA00043090"/>
    </source>
</evidence>
<accession>Q82WB2</accession>
<dbReference type="eggNOG" id="COG2132">
    <property type="taxonomic scope" value="Bacteria"/>
</dbReference>
<evidence type="ECO:0000313" key="11">
    <source>
        <dbReference type="EMBL" id="CAD84693.1"/>
    </source>
</evidence>
<evidence type="ECO:0000256" key="6">
    <source>
        <dbReference type="ARBA" id="ARBA00042896"/>
    </source>
</evidence>
<evidence type="ECO:0000256" key="8">
    <source>
        <dbReference type="ARBA" id="ARBA00048092"/>
    </source>
</evidence>
<keyword evidence="3" id="KW-0560">Oxidoreductase</keyword>
<dbReference type="EC" id="1.16.3.4" evidence="4"/>
<dbReference type="STRING" id="228410.NE0782"/>
<dbReference type="InterPro" id="IPR008972">
    <property type="entry name" value="Cupredoxin"/>
</dbReference>
<dbReference type="RefSeq" id="WP_011111394.1">
    <property type="nucleotide sequence ID" value="NC_004757.1"/>
</dbReference>
<evidence type="ECO:0000256" key="1">
    <source>
        <dbReference type="ARBA" id="ARBA00011245"/>
    </source>
</evidence>
<dbReference type="GeneID" id="87103975"/>
<dbReference type="OrthoDB" id="9757546at2"/>
<keyword evidence="11" id="KW-0132">Cell division</keyword>
<dbReference type="Proteomes" id="UP000001416">
    <property type="component" value="Chromosome"/>
</dbReference>
<dbReference type="PROSITE" id="PS51318">
    <property type="entry name" value="TAT"/>
    <property type="match status" value="1"/>
</dbReference>
<name>Q82WB2_NITEU</name>
<dbReference type="InterPro" id="IPR006311">
    <property type="entry name" value="TAT_signal"/>
</dbReference>
<dbReference type="EMBL" id="AL954747">
    <property type="protein sequence ID" value="CAD84693.1"/>
    <property type="molecule type" value="Genomic_DNA"/>
</dbReference>
<sequence length="539" mass="60176">MTNIDFNRRRFLQYAALGTLTTSIPGFASTANRHLNQTPDKVFKPDVEIALTAQTAEIPILPGAATRVLKYTGKLLKGPQAAIKQLPGYLGPILNLEQGQRVRIFFYNQLPEPCVTHWHGMHVPQIMDGHPMYAILQGEQYVYEFEVKNPAGTNWYHSHTHEMTARQVYQGLTGLITITDEAERKLDLPSGEFDIPLVIQDRSFTSGNQLHYSLTMRQRMQGFLGDTILVNGQRNHVIPVKTRAYRLRILNGSNARIYKLGWSDGSPITAIGTDGGLLEKPETFPYIMLSPAERVELWVDFSGHKTGSELALQTLPYQGFSMGMGGGMRGGRGGMGMQEGAVDQGSKDTLVRFTITEQVSDSPKLPDTLVPIHRLTVKDVSNPDKTVPINIGMRRMTFNLNGRIFEMLDYTEQERIPLNTVQKIRISNANPAMGGGMGRGMRGGQGGGMMGMMMALPHPIHLHGQQFQILSRKPGYADNAYATVKDGFINSGWKDTVLVMPGEEVEIIKPFMDYTGLFLYHCHNLEHEDMGMMRNFFVS</sequence>
<dbReference type="InterPro" id="IPR011707">
    <property type="entry name" value="Cu-oxidase-like_N"/>
</dbReference>
<comment type="subunit">
    <text evidence="1">Monomer.</text>
</comment>
<dbReference type="HOGENOM" id="CLU_009100_2_1_4"/>
<keyword evidence="2" id="KW-0479">Metal-binding</keyword>
<dbReference type="PANTHER" id="PTHR48267">
    <property type="entry name" value="CUPREDOXIN SUPERFAMILY PROTEIN"/>
    <property type="match status" value="1"/>
</dbReference>
<comment type="catalytic activity">
    <reaction evidence="8">
        <text>4 Cu(+) + O2 + 4 H(+) = 4 Cu(2+) + 2 H2O</text>
        <dbReference type="Rhea" id="RHEA:30083"/>
        <dbReference type="ChEBI" id="CHEBI:15377"/>
        <dbReference type="ChEBI" id="CHEBI:15378"/>
        <dbReference type="ChEBI" id="CHEBI:15379"/>
        <dbReference type="ChEBI" id="CHEBI:29036"/>
        <dbReference type="ChEBI" id="CHEBI:49552"/>
        <dbReference type="EC" id="1.16.3.4"/>
    </reaction>
    <physiologicalReaction direction="left-to-right" evidence="8">
        <dbReference type="Rhea" id="RHEA:30084"/>
    </physiologicalReaction>
</comment>
<organism evidence="11 12">
    <name type="scientific">Nitrosomonas europaea (strain ATCC 19718 / CIP 103999 / KCTC 2705 / NBRC 14298)</name>
    <dbReference type="NCBI Taxonomy" id="228410"/>
    <lineage>
        <taxon>Bacteria</taxon>
        <taxon>Pseudomonadati</taxon>
        <taxon>Pseudomonadota</taxon>
        <taxon>Betaproteobacteria</taxon>
        <taxon>Nitrosomonadales</taxon>
        <taxon>Nitrosomonadaceae</taxon>
        <taxon>Nitrosomonas</taxon>
    </lineage>
</organism>
<dbReference type="InterPro" id="IPR033138">
    <property type="entry name" value="Cu_oxidase_CS"/>
</dbReference>
<dbReference type="KEGG" id="neu:NE0782"/>
<keyword evidence="12" id="KW-1185">Reference proteome</keyword>
<dbReference type="InterPro" id="IPR045087">
    <property type="entry name" value="Cu-oxidase_fam"/>
</dbReference>
<evidence type="ECO:0000259" key="10">
    <source>
        <dbReference type="Pfam" id="PF07732"/>
    </source>
</evidence>
<dbReference type="AlphaFoldDB" id="Q82WB2"/>
<reference evidence="11 12" key="1">
    <citation type="journal article" date="2003" name="J. Bacteriol.">
        <title>Complete genome sequence of the ammonia-oxidizing bacterium and obligate chemolithoautotroph Nitrosomonas europaea.</title>
        <authorList>
            <person name="Chain P."/>
            <person name="Lamerdin J."/>
            <person name="Larimer F."/>
            <person name="Regala W."/>
            <person name="Land M."/>
            <person name="Hauser L."/>
            <person name="Hooper A."/>
            <person name="Klotz M."/>
            <person name="Norton J."/>
            <person name="Sayavedra-Soto L."/>
            <person name="Arciero D."/>
            <person name="Hommes N."/>
            <person name="Whittaker M."/>
            <person name="Arp D."/>
        </authorList>
    </citation>
    <scope>NUCLEOTIDE SEQUENCE [LARGE SCALE GENOMIC DNA]</scope>
    <source>
        <strain evidence="12">ATCC 19718 / CIP 103999 / KCTC 2705 / NBRC 14298</strain>
    </source>
</reference>
<dbReference type="PhylomeDB" id="Q82WB2"/>
<evidence type="ECO:0000259" key="9">
    <source>
        <dbReference type="Pfam" id="PF07731"/>
    </source>
</evidence>
<dbReference type="CDD" id="cd13907">
    <property type="entry name" value="CuRO_3_MCO_like_1"/>
    <property type="match status" value="1"/>
</dbReference>
<dbReference type="InterPro" id="IPR002355">
    <property type="entry name" value="Cu_oxidase_Cu_BS"/>
</dbReference>
<protein>
    <recommendedName>
        <fullName evidence="5">Multicopper oxidase CueO</fullName>
        <ecNumber evidence="4">1.16.3.4</ecNumber>
    </recommendedName>
    <alternativeName>
        <fullName evidence="6">Copper efflux oxidase</fullName>
    </alternativeName>
    <alternativeName>
        <fullName evidence="7">Cuprous oxidase</fullName>
    </alternativeName>
</protein>
<dbReference type="PANTHER" id="PTHR48267:SF1">
    <property type="entry name" value="BILIRUBIN OXIDASE"/>
    <property type="match status" value="1"/>
</dbReference>
<dbReference type="Pfam" id="PF07732">
    <property type="entry name" value="Cu-oxidase_3"/>
    <property type="match status" value="1"/>
</dbReference>
<dbReference type="GO" id="GO:0051301">
    <property type="term" value="P:cell division"/>
    <property type="evidence" value="ECO:0007669"/>
    <property type="project" value="UniProtKB-KW"/>
</dbReference>